<dbReference type="KEGG" id="psim:KR76_01740"/>
<reference evidence="2 3" key="1">
    <citation type="journal article" date="2015" name="Genome Announc.">
        <title>Complete Genome Sequence of Steroid-Transforming Nocardioides simplex VKM Ac-2033D.</title>
        <authorList>
            <person name="Shtratnikova V.Y."/>
            <person name="Schelkunov M.I."/>
            <person name="Pekov Y.A."/>
            <person name="Fokina V.V."/>
            <person name="Logacheva M.D."/>
            <person name="Sokolov S.L."/>
            <person name="Bragin E.Y."/>
            <person name="Ashapkin V.V."/>
            <person name="Donova M.V."/>
        </authorList>
    </citation>
    <scope>NUCLEOTIDE SEQUENCE [LARGE SCALE GENOMIC DNA]</scope>
    <source>
        <strain evidence="2 3">VKM Ac-2033D</strain>
    </source>
</reference>
<dbReference type="STRING" id="2045.KR76_01740"/>
<dbReference type="AlphaFoldDB" id="A0A0A1DGS4"/>
<proteinExistence type="predicted"/>
<evidence type="ECO:0000313" key="3">
    <source>
        <dbReference type="Proteomes" id="UP000030300"/>
    </source>
</evidence>
<evidence type="ECO:0000256" key="1">
    <source>
        <dbReference type="SAM" id="MobiDB-lite"/>
    </source>
</evidence>
<evidence type="ECO:0000313" key="2">
    <source>
        <dbReference type="EMBL" id="AIY15807.2"/>
    </source>
</evidence>
<dbReference type="HOGENOM" id="CLU_2586192_0_0_11"/>
<sequence>MIQRVVADRAFALARRAGVILTGRDVRELAKSFIEAADLPDDEQERDRVILERLMQQAPGGRKPVVRRHGLGGPGWRTAS</sequence>
<name>A0A0A1DGS4_NOCSI</name>
<dbReference type="Proteomes" id="UP000030300">
    <property type="component" value="Chromosome"/>
</dbReference>
<accession>A0A0A1DGS4</accession>
<dbReference type="EMBL" id="CP009896">
    <property type="protein sequence ID" value="AIY15807.2"/>
    <property type="molecule type" value="Genomic_DNA"/>
</dbReference>
<protein>
    <submittedName>
        <fullName evidence="2">Uncharacterized protein</fullName>
    </submittedName>
</protein>
<feature type="compositionally biased region" description="Gly residues" evidence="1">
    <location>
        <begin position="71"/>
        <end position="80"/>
    </location>
</feature>
<feature type="region of interest" description="Disordered" evidence="1">
    <location>
        <begin position="60"/>
        <end position="80"/>
    </location>
</feature>
<gene>
    <name evidence="2" type="ORF">KR76_01740</name>
</gene>
<organism evidence="2 3">
    <name type="scientific">Nocardioides simplex</name>
    <name type="common">Arthrobacter simplex</name>
    <dbReference type="NCBI Taxonomy" id="2045"/>
    <lineage>
        <taxon>Bacteria</taxon>
        <taxon>Bacillati</taxon>
        <taxon>Actinomycetota</taxon>
        <taxon>Actinomycetes</taxon>
        <taxon>Propionibacteriales</taxon>
        <taxon>Nocardioidaceae</taxon>
        <taxon>Pimelobacter</taxon>
    </lineage>
</organism>
<keyword evidence="3" id="KW-1185">Reference proteome</keyword>